<dbReference type="SUPFAM" id="SSF53474">
    <property type="entry name" value="alpha/beta-Hydrolases"/>
    <property type="match status" value="1"/>
</dbReference>
<evidence type="ECO:0000313" key="3">
    <source>
        <dbReference type="Proteomes" id="UP000008152"/>
    </source>
</evidence>
<evidence type="ECO:0000259" key="1">
    <source>
        <dbReference type="Pfam" id="PF12697"/>
    </source>
</evidence>
<dbReference type="EMBL" id="CP000789">
    <property type="protein sequence ID" value="ABU71959.1"/>
    <property type="molecule type" value="Genomic_DNA"/>
</dbReference>
<dbReference type="Gene3D" id="3.40.50.1820">
    <property type="entry name" value="alpha/beta hydrolase"/>
    <property type="match status" value="1"/>
</dbReference>
<dbReference type="AlphaFoldDB" id="A7MZX6"/>
<organism evidence="2 3">
    <name type="scientific">Vibrio campbellii (strain ATCC BAA-1116)</name>
    <dbReference type="NCBI Taxonomy" id="2902295"/>
    <lineage>
        <taxon>Bacteria</taxon>
        <taxon>Pseudomonadati</taxon>
        <taxon>Pseudomonadota</taxon>
        <taxon>Gammaproteobacteria</taxon>
        <taxon>Vibrionales</taxon>
        <taxon>Vibrionaceae</taxon>
        <taxon>Vibrio</taxon>
    </lineage>
</organism>
<dbReference type="InterPro" id="IPR029058">
    <property type="entry name" value="AB_hydrolase_fold"/>
</dbReference>
<sequence length="278" mass="30670">MDIIKTMLNGNHYRYSMTLCEGSTQHIIFLLGALQDIESVSSFSAHFATQMNCITVEVPGTGHTENLESTISIRDQAIMLHDFICYLGIDSAHIIGFSYATAVAVELCDIWPNIQSMSICGGVPGIPSSGRLATKKMIAAAMENPVSFAKSFTESLTVENECIPKNKAIIRATMRNIKSMPQERIDVFFENSIRLLVHTPSNIEHISIPCTICVGELDPYVTKETAEKFAKQLRNSQLVVIQNADHLVHLQYPEKVAAVMLAQAQAQQSLRNTLLAIS</sequence>
<reference evidence="2 3" key="1">
    <citation type="submission" date="2007-08" db="EMBL/GenBank/DDBJ databases">
        <authorList>
            <consortium name="The Vibrio harveyi Genome Sequencing Project"/>
            <person name="Bassler B."/>
            <person name="Clifton S.W."/>
            <person name="Fulton L."/>
            <person name="Delehaunty K."/>
            <person name="Fronick C."/>
            <person name="Harrison M."/>
            <person name="Markivic C."/>
            <person name="Fulton R."/>
            <person name="Tin-Wollam A.-M."/>
            <person name="Shah N."/>
            <person name="Pepin K."/>
            <person name="Nash W."/>
            <person name="Thiruvilangam P."/>
            <person name="Bhonagiri V."/>
            <person name="Waters C."/>
            <person name="Tu K.C."/>
            <person name="Irgon J."/>
            <person name="Wilson R.K."/>
        </authorList>
    </citation>
    <scope>NUCLEOTIDE SEQUENCE [LARGE SCALE GENOMIC DNA]</scope>
    <source>
        <strain evidence="3">ATCC BAA-1116 / BB120</strain>
    </source>
</reference>
<accession>A7MZX6</accession>
<feature type="domain" description="AB hydrolase-1" evidence="1">
    <location>
        <begin position="43"/>
        <end position="259"/>
    </location>
</feature>
<dbReference type="Proteomes" id="UP000008152">
    <property type="component" value="Chromosome I"/>
</dbReference>
<dbReference type="Pfam" id="PF12697">
    <property type="entry name" value="Abhydrolase_6"/>
    <property type="match status" value="1"/>
</dbReference>
<dbReference type="InterPro" id="IPR050471">
    <property type="entry name" value="AB_hydrolase"/>
</dbReference>
<gene>
    <name evidence="2" type="ordered locus">VIBHAR_03008</name>
</gene>
<name>A7MZX6_VIBC1</name>
<dbReference type="PANTHER" id="PTHR43433">
    <property type="entry name" value="HYDROLASE, ALPHA/BETA FOLD FAMILY PROTEIN"/>
    <property type="match status" value="1"/>
</dbReference>
<protein>
    <recommendedName>
        <fullName evidence="1">AB hydrolase-1 domain-containing protein</fullName>
    </recommendedName>
</protein>
<dbReference type="RefSeq" id="WP_012128532.1">
    <property type="nucleotide sequence ID" value="NC_009783.1"/>
</dbReference>
<proteinExistence type="predicted"/>
<evidence type="ECO:0000313" key="2">
    <source>
        <dbReference type="EMBL" id="ABU71959.1"/>
    </source>
</evidence>
<dbReference type="PATRIC" id="fig|338187.25.peg.3182"/>
<dbReference type="PANTHER" id="PTHR43433:SF4">
    <property type="entry name" value="NON-HEME CHLOROPEROXIDASE-RELATED"/>
    <property type="match status" value="1"/>
</dbReference>
<dbReference type="InterPro" id="IPR000073">
    <property type="entry name" value="AB_hydrolase_1"/>
</dbReference>
<dbReference type="KEGG" id="vha:VIBHAR_03008"/>